<dbReference type="AlphaFoldDB" id="A0A6A6UYU1"/>
<reference evidence="1" key="1">
    <citation type="journal article" date="2020" name="Stud. Mycol.">
        <title>101 Dothideomycetes genomes: a test case for predicting lifestyles and emergence of pathogens.</title>
        <authorList>
            <person name="Haridas S."/>
            <person name="Albert R."/>
            <person name="Binder M."/>
            <person name="Bloem J."/>
            <person name="Labutti K."/>
            <person name="Salamov A."/>
            <person name="Andreopoulos B."/>
            <person name="Baker S."/>
            <person name="Barry K."/>
            <person name="Bills G."/>
            <person name="Bluhm B."/>
            <person name="Cannon C."/>
            <person name="Castanera R."/>
            <person name="Culley D."/>
            <person name="Daum C."/>
            <person name="Ezra D."/>
            <person name="Gonzalez J."/>
            <person name="Henrissat B."/>
            <person name="Kuo A."/>
            <person name="Liang C."/>
            <person name="Lipzen A."/>
            <person name="Lutzoni F."/>
            <person name="Magnuson J."/>
            <person name="Mondo S."/>
            <person name="Nolan M."/>
            <person name="Ohm R."/>
            <person name="Pangilinan J."/>
            <person name="Park H.-J."/>
            <person name="Ramirez L."/>
            <person name="Alfaro M."/>
            <person name="Sun H."/>
            <person name="Tritt A."/>
            <person name="Yoshinaga Y."/>
            <person name="Zwiers L.-H."/>
            <person name="Turgeon B."/>
            <person name="Goodwin S."/>
            <person name="Spatafora J."/>
            <person name="Crous P."/>
            <person name="Grigoriev I."/>
        </authorList>
    </citation>
    <scope>NUCLEOTIDE SEQUENCE</scope>
    <source>
        <strain evidence="1">CBS 119925</strain>
    </source>
</reference>
<sequence>MLPRWWDAAPMVASRRTDVLIRPMYADGTQRGVPFCVVAGALRSQRLASSRVKVFGHRESRRMGQGREWVYLLAAWSAVAVWTRPGDGDPGRARWERRWVWEREGGKRREGGGRLYVYEGARWRWWGSKFHYCWSLSPPWPANPVVPAAPLLL</sequence>
<dbReference type="EMBL" id="MU006602">
    <property type="protein sequence ID" value="KAF2742903.1"/>
    <property type="molecule type" value="Genomic_DNA"/>
</dbReference>
<dbReference type="Proteomes" id="UP000799440">
    <property type="component" value="Unassembled WGS sequence"/>
</dbReference>
<organism evidence="1 2">
    <name type="scientific">Sporormia fimetaria CBS 119925</name>
    <dbReference type="NCBI Taxonomy" id="1340428"/>
    <lineage>
        <taxon>Eukaryota</taxon>
        <taxon>Fungi</taxon>
        <taxon>Dikarya</taxon>
        <taxon>Ascomycota</taxon>
        <taxon>Pezizomycotina</taxon>
        <taxon>Dothideomycetes</taxon>
        <taxon>Pleosporomycetidae</taxon>
        <taxon>Pleosporales</taxon>
        <taxon>Sporormiaceae</taxon>
        <taxon>Sporormia</taxon>
    </lineage>
</organism>
<accession>A0A6A6UYU1</accession>
<proteinExistence type="predicted"/>
<keyword evidence="2" id="KW-1185">Reference proteome</keyword>
<name>A0A6A6UYU1_9PLEO</name>
<protein>
    <submittedName>
        <fullName evidence="1">Uncharacterized protein</fullName>
    </submittedName>
</protein>
<gene>
    <name evidence="1" type="ORF">M011DRAFT_251393</name>
</gene>
<evidence type="ECO:0000313" key="2">
    <source>
        <dbReference type="Proteomes" id="UP000799440"/>
    </source>
</evidence>
<evidence type="ECO:0000313" key="1">
    <source>
        <dbReference type="EMBL" id="KAF2742903.1"/>
    </source>
</evidence>